<protein>
    <submittedName>
        <fullName evidence="2">Uncharacterized protein</fullName>
    </submittedName>
</protein>
<evidence type="ECO:0000256" key="1">
    <source>
        <dbReference type="SAM" id="MobiDB-lite"/>
    </source>
</evidence>
<feature type="compositionally biased region" description="Acidic residues" evidence="1">
    <location>
        <begin position="62"/>
        <end position="101"/>
    </location>
</feature>
<dbReference type="EMBL" id="LHXJ01000083">
    <property type="protein sequence ID" value="KXA89346.1"/>
    <property type="molecule type" value="Genomic_DNA"/>
</dbReference>
<organism evidence="2 3">
    <name type="scientific">candidate division MSBL1 archaeon SCGC-AAA259A05</name>
    <dbReference type="NCBI Taxonomy" id="1698259"/>
    <lineage>
        <taxon>Archaea</taxon>
        <taxon>Methanobacteriati</taxon>
        <taxon>Methanobacteriota</taxon>
        <taxon>candidate division MSBL1</taxon>
    </lineage>
</organism>
<sequence length="101" mass="11471">MSGQTGRGLPSGIVKFTITRGELRDILSEKYNEDVEAFTVEEEGISISLRLPEKVETKEGFEEGPEEGEFEDEKVETKEEFEEEPEEEGELGEEESDFSDF</sequence>
<accession>A0A133U5B2</accession>
<reference evidence="2 3" key="1">
    <citation type="journal article" date="2016" name="Sci. Rep.">
        <title>Metabolic traits of an uncultured archaeal lineage -MSBL1- from brine pools of the Red Sea.</title>
        <authorList>
            <person name="Mwirichia R."/>
            <person name="Alam I."/>
            <person name="Rashid M."/>
            <person name="Vinu M."/>
            <person name="Ba-Alawi W."/>
            <person name="Anthony Kamau A."/>
            <person name="Kamanda Ngugi D."/>
            <person name="Goker M."/>
            <person name="Klenk H.P."/>
            <person name="Bajic V."/>
            <person name="Stingl U."/>
        </authorList>
    </citation>
    <scope>NUCLEOTIDE SEQUENCE [LARGE SCALE GENOMIC DNA]</scope>
    <source>
        <strain evidence="2">SCGC-AAA259A05</strain>
    </source>
</reference>
<name>A0A133U5B2_9EURY</name>
<keyword evidence="3" id="KW-1185">Reference proteome</keyword>
<comment type="caution">
    <text evidence="2">The sequence shown here is derived from an EMBL/GenBank/DDBJ whole genome shotgun (WGS) entry which is preliminary data.</text>
</comment>
<dbReference type="AlphaFoldDB" id="A0A133U5B2"/>
<proteinExistence type="predicted"/>
<evidence type="ECO:0000313" key="3">
    <source>
        <dbReference type="Proteomes" id="UP000070163"/>
    </source>
</evidence>
<feature type="region of interest" description="Disordered" evidence="1">
    <location>
        <begin position="56"/>
        <end position="101"/>
    </location>
</feature>
<gene>
    <name evidence="2" type="ORF">AKJ57_05415</name>
</gene>
<evidence type="ECO:0000313" key="2">
    <source>
        <dbReference type="EMBL" id="KXA89346.1"/>
    </source>
</evidence>
<dbReference type="Proteomes" id="UP000070163">
    <property type="component" value="Unassembled WGS sequence"/>
</dbReference>